<dbReference type="Pfam" id="PF09694">
    <property type="entry name" value="Gcw_chp"/>
    <property type="match status" value="1"/>
</dbReference>
<dbReference type="NCBIfam" id="TIGR02001">
    <property type="entry name" value="gcw_chp"/>
    <property type="match status" value="1"/>
</dbReference>
<feature type="chain" id="PRO_5045089066" description="Outer membrane protein beta-barrel domain-containing protein" evidence="1">
    <location>
        <begin position="40"/>
        <end position="266"/>
    </location>
</feature>
<feature type="signal peptide" evidence="1">
    <location>
        <begin position="1"/>
        <end position="39"/>
    </location>
</feature>
<dbReference type="Proteomes" id="UP001196870">
    <property type="component" value="Unassembled WGS sequence"/>
</dbReference>
<accession>A0ABS5EZY0</accession>
<evidence type="ECO:0008006" key="4">
    <source>
        <dbReference type="Google" id="ProtNLM"/>
    </source>
</evidence>
<organism evidence="2 3">
    <name type="scientific">Plastoroseomonas hellenica</name>
    <dbReference type="NCBI Taxonomy" id="2687306"/>
    <lineage>
        <taxon>Bacteria</taxon>
        <taxon>Pseudomonadati</taxon>
        <taxon>Pseudomonadota</taxon>
        <taxon>Alphaproteobacteria</taxon>
        <taxon>Acetobacterales</taxon>
        <taxon>Acetobacteraceae</taxon>
        <taxon>Plastoroseomonas</taxon>
    </lineage>
</organism>
<sequence>MTVLAPSALLGRLKRLRLGSLAAAAVLAFGIGAAAPAKAQVELGAGLSLSGSVAATTDYLFRGISQTRNRGAFQGTLELSHESGFYVGAFLSTATFLATNARQELDIIGGFRFETGPVKWDTYVIGYTYPGYTAQPGQFELSYLEVGVRGTVDVGNDVSLTAAINYSPNFFGRSGSGVYLEGGVDWKIPGIDVTLGGRLGYQFIDRYQRFGIANDGYLWYGITLSRDIAAGFSASVGFYGTDLSERECGGLKICNARFVGTLTWKF</sequence>
<comment type="caution">
    <text evidence="2">The sequence shown here is derived from an EMBL/GenBank/DDBJ whole genome shotgun (WGS) entry which is preliminary data.</text>
</comment>
<name>A0ABS5EZY0_9PROT</name>
<proteinExistence type="predicted"/>
<evidence type="ECO:0000313" key="3">
    <source>
        <dbReference type="Proteomes" id="UP001196870"/>
    </source>
</evidence>
<gene>
    <name evidence="2" type="ORF">GXW71_15675</name>
</gene>
<dbReference type="EMBL" id="JAAGBB010000017">
    <property type="protein sequence ID" value="MBR0665798.1"/>
    <property type="molecule type" value="Genomic_DNA"/>
</dbReference>
<keyword evidence="3" id="KW-1185">Reference proteome</keyword>
<evidence type="ECO:0000313" key="2">
    <source>
        <dbReference type="EMBL" id="MBR0665798.1"/>
    </source>
</evidence>
<keyword evidence="1" id="KW-0732">Signal</keyword>
<protein>
    <recommendedName>
        <fullName evidence="4">Outer membrane protein beta-barrel domain-containing protein</fullName>
    </recommendedName>
</protein>
<evidence type="ECO:0000256" key="1">
    <source>
        <dbReference type="SAM" id="SignalP"/>
    </source>
</evidence>
<dbReference type="InterPro" id="IPR010239">
    <property type="entry name" value="CHP02001"/>
</dbReference>
<reference evidence="3" key="1">
    <citation type="journal article" date="2021" name="Syst. Appl. Microbiol.">
        <title>Roseomonas hellenica sp. nov., isolated from roots of wild-growing Alkanna tinctoria.</title>
        <authorList>
            <person name="Rat A."/>
            <person name="Naranjo H.D."/>
            <person name="Lebbe L."/>
            <person name="Cnockaert M."/>
            <person name="Krigas N."/>
            <person name="Grigoriadou K."/>
            <person name="Maloupa E."/>
            <person name="Willems A."/>
        </authorList>
    </citation>
    <scope>NUCLEOTIDE SEQUENCE [LARGE SCALE GENOMIC DNA]</scope>
    <source>
        <strain evidence="3">LMG 31523</strain>
    </source>
</reference>
<dbReference type="RefSeq" id="WP_211853466.1">
    <property type="nucleotide sequence ID" value="NZ_JAAGBB010000017.1"/>
</dbReference>